<dbReference type="Proteomes" id="UP000000268">
    <property type="component" value="Chromosome"/>
</dbReference>
<dbReference type="AlphaFoldDB" id="B0C798"/>
<evidence type="ECO:0008006" key="3">
    <source>
        <dbReference type="Google" id="ProtNLM"/>
    </source>
</evidence>
<dbReference type="Gene3D" id="3.90.1570.10">
    <property type="entry name" value="tt1808, chain A"/>
    <property type="match status" value="1"/>
</dbReference>
<dbReference type="STRING" id="329726.AM1_5112"/>
<proteinExistence type="predicted"/>
<keyword evidence="2" id="KW-1185">Reference proteome</keyword>
<reference evidence="1 2" key="1">
    <citation type="journal article" date="2008" name="Proc. Natl. Acad. Sci. U.S.A.">
        <title>Niche adaptation and genome expansion in the chlorophyll d-producing cyanobacterium Acaryochloris marina.</title>
        <authorList>
            <person name="Swingley W.D."/>
            <person name="Chen M."/>
            <person name="Cheung P.C."/>
            <person name="Conrad A.L."/>
            <person name="Dejesa L.C."/>
            <person name="Hao J."/>
            <person name="Honchak B.M."/>
            <person name="Karbach L.E."/>
            <person name="Kurdoglu A."/>
            <person name="Lahiri S."/>
            <person name="Mastrian S.D."/>
            <person name="Miyashita H."/>
            <person name="Page L."/>
            <person name="Ramakrishna P."/>
            <person name="Satoh S."/>
            <person name="Sattley W.M."/>
            <person name="Shimada Y."/>
            <person name="Taylor H.L."/>
            <person name="Tomo T."/>
            <person name="Tsuchiya T."/>
            <person name="Wang Z.T."/>
            <person name="Raymond J."/>
            <person name="Mimuro M."/>
            <person name="Blankenship R.E."/>
            <person name="Touchman J.W."/>
        </authorList>
    </citation>
    <scope>NUCLEOTIDE SEQUENCE [LARGE SCALE GENOMIC DNA]</scope>
    <source>
        <strain evidence="2">MBIC 11017</strain>
    </source>
</reference>
<protein>
    <recommendedName>
        <fullName evidence="3">Restriction endonuclease domain-containing protein</fullName>
    </recommendedName>
</protein>
<evidence type="ECO:0000313" key="2">
    <source>
        <dbReference type="Proteomes" id="UP000000268"/>
    </source>
</evidence>
<dbReference type="InterPro" id="IPR012296">
    <property type="entry name" value="Nuclease_put_TT1808"/>
</dbReference>
<evidence type="ECO:0000313" key="1">
    <source>
        <dbReference type="EMBL" id="ABW30075.1"/>
    </source>
</evidence>
<name>B0C798_ACAM1</name>
<dbReference type="eggNOG" id="COG4636">
    <property type="taxonomic scope" value="Bacteria"/>
</dbReference>
<dbReference type="SUPFAM" id="SSF52980">
    <property type="entry name" value="Restriction endonuclease-like"/>
    <property type="match status" value="1"/>
</dbReference>
<accession>B0C798</accession>
<dbReference type="InterPro" id="IPR011335">
    <property type="entry name" value="Restrct_endonuc-II-like"/>
</dbReference>
<dbReference type="EMBL" id="CP000828">
    <property type="protein sequence ID" value="ABW30075.1"/>
    <property type="molecule type" value="Genomic_DNA"/>
</dbReference>
<dbReference type="KEGG" id="amr:AM1_5112"/>
<sequence>MSMDALVVSVPPSTQLTDRQFYDLCLANPDLKIERTAQGELIFMPPTGGETGKRNATLDLLQYSFDDVVLLFAIPQVVKDSS</sequence>
<dbReference type="HOGENOM" id="CLU_2550505_0_0_3"/>
<organism evidence="1 2">
    <name type="scientific">Acaryochloris marina (strain MBIC 11017)</name>
    <dbReference type="NCBI Taxonomy" id="329726"/>
    <lineage>
        <taxon>Bacteria</taxon>
        <taxon>Bacillati</taxon>
        <taxon>Cyanobacteriota</taxon>
        <taxon>Cyanophyceae</taxon>
        <taxon>Acaryochloridales</taxon>
        <taxon>Acaryochloridaceae</taxon>
        <taxon>Acaryochloris</taxon>
    </lineage>
</organism>
<gene>
    <name evidence="1" type="ordered locus">AM1_5112</name>
</gene>